<name>A0A3A1YRB5_9GAMM</name>
<dbReference type="InterPro" id="IPR007413">
    <property type="entry name" value="YcjX-like"/>
</dbReference>
<organism evidence="1 2">
    <name type="scientific">Psittacicella hinzii</name>
    <dbReference type="NCBI Taxonomy" id="2028575"/>
    <lineage>
        <taxon>Bacteria</taxon>
        <taxon>Pseudomonadati</taxon>
        <taxon>Pseudomonadota</taxon>
        <taxon>Gammaproteobacteria</taxon>
        <taxon>Pasteurellales</taxon>
        <taxon>Psittacicellaceae</taxon>
        <taxon>Psittacicella</taxon>
    </lineage>
</organism>
<dbReference type="RefSeq" id="WP_119531192.1">
    <property type="nucleotide sequence ID" value="NZ_JBHSSP010000001.1"/>
</dbReference>
<dbReference type="PIRSF" id="PIRSF019381">
    <property type="entry name" value="YcjX"/>
    <property type="match status" value="1"/>
</dbReference>
<protein>
    <recommendedName>
        <fullName evidence="3">YcjX family protein</fullName>
    </recommendedName>
</protein>
<sequence length="478" mass="55356">MWDLLQQTKNTLEQKYYQVFDHNLRLAVTGLSRSGKTAFITSLINHLLNADDDRGHLALFTPVQQQQILSCKIVPQPNFNVPSFTYSKNLSVLSTNPPTWPQATTDISEIRLAIRYQNNKSFFDKLTSINFREHNTLYLDLIDYPGEWLLDLPLLHLSYAQWSQSGNFLDTALRQKLAQPWLQTLEQLDLYAPVDLEQLAQISQLYTEFLHQCKAQGLEFIQPGRFVLPGSYKNSPLLTFFPLVHIESTEWSKLLKHASKEPNSTIAILKERYEQYVEQLVKGFYEQHFKRFDRQIILVDCLTPLNHSDLAFFETKKALEQIFAHFTYGQRSLWHRLFMPQIDKLAFAATKADHITSDQWSNLVSLLKNLTRENLREVNFKNIETAYFALAAIRATEQLEFTQDGKTQFALAGKRLGESETSYQYPGQVPSSVPQADFWQNNKFAFDQYHPLPLNSEQRINAIGMDKVLDFLLADKFA</sequence>
<comment type="caution">
    <text evidence="1">The sequence shown here is derived from an EMBL/GenBank/DDBJ whole genome shotgun (WGS) entry which is preliminary data.</text>
</comment>
<reference evidence="1 2" key="1">
    <citation type="submission" date="2017-08" db="EMBL/GenBank/DDBJ databases">
        <title>Reclassification of Bisgaard taxon 37 and 44.</title>
        <authorList>
            <person name="Christensen H."/>
        </authorList>
    </citation>
    <scope>NUCLEOTIDE SEQUENCE [LARGE SCALE GENOMIC DNA]</scope>
    <source>
        <strain evidence="1 2">111</strain>
    </source>
</reference>
<evidence type="ECO:0008006" key="3">
    <source>
        <dbReference type="Google" id="ProtNLM"/>
    </source>
</evidence>
<keyword evidence="2" id="KW-1185">Reference proteome</keyword>
<dbReference type="Pfam" id="PF04317">
    <property type="entry name" value="DUF463"/>
    <property type="match status" value="1"/>
</dbReference>
<dbReference type="PANTHER" id="PTHR38605:SF1">
    <property type="entry name" value="ATPASE"/>
    <property type="match status" value="1"/>
</dbReference>
<proteinExistence type="predicted"/>
<evidence type="ECO:0000313" key="1">
    <source>
        <dbReference type="EMBL" id="RIY38587.1"/>
    </source>
</evidence>
<dbReference type="InterPro" id="IPR027417">
    <property type="entry name" value="P-loop_NTPase"/>
</dbReference>
<dbReference type="SUPFAM" id="SSF52540">
    <property type="entry name" value="P-loop containing nucleoside triphosphate hydrolases"/>
    <property type="match status" value="1"/>
</dbReference>
<dbReference type="AlphaFoldDB" id="A0A3A1YRB5"/>
<gene>
    <name evidence="1" type="ORF">CKF58_03955</name>
</gene>
<dbReference type="Proteomes" id="UP000265916">
    <property type="component" value="Unassembled WGS sequence"/>
</dbReference>
<dbReference type="PANTHER" id="PTHR38605">
    <property type="entry name" value="ATPASE-RELATED"/>
    <property type="match status" value="1"/>
</dbReference>
<dbReference type="OrthoDB" id="9777645at2"/>
<evidence type="ECO:0000313" key="2">
    <source>
        <dbReference type="Proteomes" id="UP000265916"/>
    </source>
</evidence>
<dbReference type="EMBL" id="NRJG01000062">
    <property type="protein sequence ID" value="RIY38587.1"/>
    <property type="molecule type" value="Genomic_DNA"/>
</dbReference>
<accession>A0A3A1YRB5</accession>